<accession>A0A7G2FKU4</accession>
<keyword evidence="2" id="KW-0496">Mitochondrion</keyword>
<dbReference type="AlphaFoldDB" id="A0A7G2FKU4"/>
<geneLocation type="mitochondrion" evidence="2"/>
<dbReference type="EMBL" id="LR881472">
    <property type="protein sequence ID" value="CAD5336180.1"/>
    <property type="molecule type" value="Genomic_DNA"/>
</dbReference>
<dbReference type="Proteomes" id="UP000516314">
    <property type="component" value="Mitochondrion MT"/>
</dbReference>
<evidence type="ECO:0000313" key="3">
    <source>
        <dbReference type="Proteomes" id="UP000516314"/>
    </source>
</evidence>
<feature type="compositionally biased region" description="Polar residues" evidence="1">
    <location>
        <begin position="298"/>
        <end position="313"/>
    </location>
</feature>
<evidence type="ECO:0000313" key="2">
    <source>
        <dbReference type="EMBL" id="CAD5336180.1"/>
    </source>
</evidence>
<sequence>MMECSVGTRPSYAWRSIIHGRELLSRGLLRTIGDGIHTKSWKLDMLHNIFPPQNVAFIISMIPGANLMDDNVWAYTKSGMYTIKEWTKREDEKSEILQGLGMPHQDEPVALGVRKAVEHPDLKGVPLLLSRNVRRATMLKRVHHWLVVFTGISSGMNISTIQKNLFSSVKVREGLALTTNFVKRKKGLGKSIRRNSDIARPSVKISPDGHHYTFIQRFPGGLKSWKKKLLGFGIEGRGLPAGKSCLIAFTRFIKTGSKGPGFWQSLNIVSLAPFKKEDRRAGRTDCLIPRDGMERSYRTPSNRTKTAGNATGWMSTGKNSLGLEIFTTGDQELARLDGEHEKEGAV</sequence>
<protein>
    <submittedName>
        <fullName evidence="2">(thale cress) hypothetical protein</fullName>
    </submittedName>
</protein>
<feature type="region of interest" description="Disordered" evidence="1">
    <location>
        <begin position="291"/>
        <end position="313"/>
    </location>
</feature>
<organism evidence="2 3">
    <name type="scientific">Arabidopsis thaliana</name>
    <name type="common">Mouse-ear cress</name>
    <dbReference type="NCBI Taxonomy" id="3702"/>
    <lineage>
        <taxon>Eukaryota</taxon>
        <taxon>Viridiplantae</taxon>
        <taxon>Streptophyta</taxon>
        <taxon>Embryophyta</taxon>
        <taxon>Tracheophyta</taxon>
        <taxon>Spermatophyta</taxon>
        <taxon>Magnoliopsida</taxon>
        <taxon>eudicotyledons</taxon>
        <taxon>Gunneridae</taxon>
        <taxon>Pentapetalae</taxon>
        <taxon>rosids</taxon>
        <taxon>malvids</taxon>
        <taxon>Brassicales</taxon>
        <taxon>Brassicaceae</taxon>
        <taxon>Camelineae</taxon>
        <taxon>Arabidopsis</taxon>
    </lineage>
</organism>
<gene>
    <name evidence="2" type="ORF">AT9943_LOCUS23389</name>
</gene>
<reference evidence="2 3" key="1">
    <citation type="submission" date="2020-09" db="EMBL/GenBank/DDBJ databases">
        <authorList>
            <person name="Ashkenazy H."/>
        </authorList>
    </citation>
    <scope>NUCLEOTIDE SEQUENCE [LARGE SCALE GENOMIC DNA]</scope>
    <source>
        <strain evidence="3">cv. Cdm-0</strain>
    </source>
</reference>
<evidence type="ECO:0000256" key="1">
    <source>
        <dbReference type="SAM" id="MobiDB-lite"/>
    </source>
</evidence>
<proteinExistence type="predicted"/>
<name>A0A7G2FKU4_ARATH</name>